<feature type="active site" description="Proton acceptor" evidence="9">
    <location>
        <position position="126"/>
    </location>
</feature>
<evidence type="ECO:0000313" key="12">
    <source>
        <dbReference type="Proteomes" id="UP000463138"/>
    </source>
</evidence>
<dbReference type="SUPFAM" id="SSF142695">
    <property type="entry name" value="RibA-like"/>
    <property type="match status" value="1"/>
</dbReference>
<evidence type="ECO:0000256" key="2">
    <source>
        <dbReference type="ARBA" id="ARBA00022619"/>
    </source>
</evidence>
<comment type="pathway">
    <text evidence="1 9">Cofactor biosynthesis; riboflavin biosynthesis; 5-amino-6-(D-ribitylamino)uracil from GTP: step 1/4.</text>
</comment>
<dbReference type="Pfam" id="PF00925">
    <property type="entry name" value="GTP_cyclohydro2"/>
    <property type="match status" value="1"/>
</dbReference>
<feature type="binding site" evidence="9">
    <location>
        <begin position="92"/>
        <end position="94"/>
    </location>
    <ligand>
        <name>GTP</name>
        <dbReference type="ChEBI" id="CHEBI:37565"/>
    </ligand>
</feature>
<dbReference type="EC" id="3.5.4.25" evidence="9"/>
<comment type="caution">
    <text evidence="11">The sequence shown here is derived from an EMBL/GenBank/DDBJ whole genome shotgun (WGS) entry which is preliminary data.</text>
</comment>
<dbReference type="PANTHER" id="PTHR21327">
    <property type="entry name" value="GTP CYCLOHYDROLASE II-RELATED"/>
    <property type="match status" value="1"/>
</dbReference>
<dbReference type="InterPro" id="IPR036144">
    <property type="entry name" value="RibA-like_sf"/>
</dbReference>
<dbReference type="GO" id="GO:0009231">
    <property type="term" value="P:riboflavin biosynthetic process"/>
    <property type="evidence" value="ECO:0007669"/>
    <property type="project" value="UniProtKB-UniRule"/>
</dbReference>
<feature type="binding site" evidence="9">
    <location>
        <position position="67"/>
    </location>
    <ligand>
        <name>Zn(2+)</name>
        <dbReference type="ChEBI" id="CHEBI:29105"/>
        <note>catalytic</note>
    </ligand>
</feature>
<dbReference type="InterPro" id="IPR000926">
    <property type="entry name" value="RibA"/>
</dbReference>
<accession>A0A7V7GM66</accession>
<evidence type="ECO:0000256" key="4">
    <source>
        <dbReference type="ARBA" id="ARBA00022741"/>
    </source>
</evidence>
<gene>
    <name evidence="9 11" type="primary">ribA</name>
    <name evidence="11" type="ORF">DT594_18465</name>
</gene>
<dbReference type="RefSeq" id="WP_149334579.1">
    <property type="nucleotide sequence ID" value="NZ_QOVF01000011.1"/>
</dbReference>
<dbReference type="Gene3D" id="3.40.50.10990">
    <property type="entry name" value="GTP cyclohydrolase II"/>
    <property type="match status" value="1"/>
</dbReference>
<dbReference type="OrthoDB" id="9793111at2"/>
<dbReference type="GO" id="GO:0008270">
    <property type="term" value="F:zinc ion binding"/>
    <property type="evidence" value="ECO:0007669"/>
    <property type="project" value="UniProtKB-UniRule"/>
</dbReference>
<dbReference type="NCBIfam" id="TIGR00505">
    <property type="entry name" value="ribA"/>
    <property type="match status" value="1"/>
</dbReference>
<dbReference type="InterPro" id="IPR032677">
    <property type="entry name" value="GTP_cyclohydro_II"/>
</dbReference>
<feature type="binding site" evidence="9">
    <location>
        <position position="154"/>
    </location>
    <ligand>
        <name>GTP</name>
        <dbReference type="ChEBI" id="CHEBI:37565"/>
    </ligand>
</feature>
<comment type="cofactor">
    <cofactor evidence="9">
        <name>Zn(2+)</name>
        <dbReference type="ChEBI" id="CHEBI:29105"/>
    </cofactor>
    <text evidence="9">Binds 1 zinc ion per subunit.</text>
</comment>
<feature type="binding site" evidence="9">
    <location>
        <position position="114"/>
    </location>
    <ligand>
        <name>GTP</name>
        <dbReference type="ChEBI" id="CHEBI:37565"/>
    </ligand>
</feature>
<feature type="binding site" evidence="9">
    <location>
        <position position="149"/>
    </location>
    <ligand>
        <name>GTP</name>
        <dbReference type="ChEBI" id="CHEBI:37565"/>
    </ligand>
</feature>
<dbReference type="GO" id="GO:0003935">
    <property type="term" value="F:GTP cyclohydrolase II activity"/>
    <property type="evidence" value="ECO:0007669"/>
    <property type="project" value="UniProtKB-UniRule"/>
</dbReference>
<feature type="active site" description="Nucleophile" evidence="9">
    <location>
        <position position="128"/>
    </location>
</feature>
<feature type="binding site" evidence="9">
    <location>
        <position position="70"/>
    </location>
    <ligand>
        <name>GTP</name>
        <dbReference type="ChEBI" id="CHEBI:37565"/>
    </ligand>
</feature>
<keyword evidence="2 9" id="KW-0686">Riboflavin biosynthesis</keyword>
<protein>
    <recommendedName>
        <fullName evidence="9">GTP cyclohydrolase-2</fullName>
        <ecNumber evidence="9">3.5.4.25</ecNumber>
    </recommendedName>
    <alternativeName>
        <fullName evidence="9">GTP cyclohydrolase II</fullName>
    </alternativeName>
</protein>
<keyword evidence="7 9" id="KW-0342">GTP-binding</keyword>
<evidence type="ECO:0000256" key="1">
    <source>
        <dbReference type="ARBA" id="ARBA00004853"/>
    </source>
</evidence>
<evidence type="ECO:0000256" key="9">
    <source>
        <dbReference type="HAMAP-Rule" id="MF_00179"/>
    </source>
</evidence>
<sequence>MSVTFVASSKLPTRWGTFTMHGFLEQDTGKEHVVLTMGDVADGKPVLGRLHSECLTGDALFSLRCDCGFQLEAALQAIAEEGRGALLYLRQEGRGIGLMNKIRAYHLQDGGADTVEANEQLGFGADQRDYAICQPILEHLGITSLKLLTNNPRKVKALEGYGLKVTERLPLEFGLNPHNSKYLATKAGKLGHMLGEMHQAEAE</sequence>
<dbReference type="Proteomes" id="UP000463138">
    <property type="component" value="Unassembled WGS sequence"/>
</dbReference>
<dbReference type="GO" id="GO:0005525">
    <property type="term" value="F:GTP binding"/>
    <property type="evidence" value="ECO:0007669"/>
    <property type="project" value="UniProtKB-KW"/>
</dbReference>
<evidence type="ECO:0000256" key="6">
    <source>
        <dbReference type="ARBA" id="ARBA00022833"/>
    </source>
</evidence>
<dbReference type="HAMAP" id="MF_00179">
    <property type="entry name" value="RibA"/>
    <property type="match status" value="1"/>
</dbReference>
<organism evidence="11 12">
    <name type="scientific">Halopseudomonas laoshanensis</name>
    <dbReference type="NCBI Taxonomy" id="2268758"/>
    <lineage>
        <taxon>Bacteria</taxon>
        <taxon>Pseudomonadati</taxon>
        <taxon>Pseudomonadota</taxon>
        <taxon>Gammaproteobacteria</taxon>
        <taxon>Pseudomonadales</taxon>
        <taxon>Pseudomonadaceae</taxon>
        <taxon>Halopseudomonas</taxon>
    </lineage>
</organism>
<feature type="binding site" evidence="9">
    <location>
        <position position="54"/>
    </location>
    <ligand>
        <name>Zn(2+)</name>
        <dbReference type="ChEBI" id="CHEBI:29105"/>
        <note>catalytic</note>
    </ligand>
</feature>
<dbReference type="UniPathway" id="UPA00275">
    <property type="reaction ID" value="UER00400"/>
</dbReference>
<evidence type="ECO:0000256" key="3">
    <source>
        <dbReference type="ARBA" id="ARBA00022723"/>
    </source>
</evidence>
<evidence type="ECO:0000313" key="11">
    <source>
        <dbReference type="EMBL" id="KAA0690132.1"/>
    </source>
</evidence>
<keyword evidence="3 9" id="KW-0479">Metal-binding</keyword>
<dbReference type="GO" id="GO:0005829">
    <property type="term" value="C:cytosol"/>
    <property type="evidence" value="ECO:0007669"/>
    <property type="project" value="TreeGrafter"/>
</dbReference>
<feature type="domain" description="GTP cyclohydrolase II" evidence="10">
    <location>
        <begin position="7"/>
        <end position="170"/>
    </location>
</feature>
<name>A0A7V7GM66_9GAMM</name>
<keyword evidence="6 9" id="KW-0862">Zinc</keyword>
<dbReference type="NCBIfam" id="NF001591">
    <property type="entry name" value="PRK00393.1"/>
    <property type="match status" value="1"/>
</dbReference>
<keyword evidence="5 9" id="KW-0378">Hydrolase</keyword>
<dbReference type="PANTHER" id="PTHR21327:SF18">
    <property type="entry name" value="3,4-DIHYDROXY-2-BUTANONE 4-PHOSPHATE SYNTHASE"/>
    <property type="match status" value="1"/>
</dbReference>
<dbReference type="CDD" id="cd00641">
    <property type="entry name" value="GTP_cyclohydro2"/>
    <property type="match status" value="1"/>
</dbReference>
<keyword evidence="12" id="KW-1185">Reference proteome</keyword>
<feature type="binding site" evidence="9">
    <location>
        <position position="65"/>
    </location>
    <ligand>
        <name>Zn(2+)</name>
        <dbReference type="ChEBI" id="CHEBI:29105"/>
        <note>catalytic</note>
    </ligand>
</feature>
<evidence type="ECO:0000256" key="8">
    <source>
        <dbReference type="ARBA" id="ARBA00049295"/>
    </source>
</evidence>
<evidence type="ECO:0000256" key="5">
    <source>
        <dbReference type="ARBA" id="ARBA00022801"/>
    </source>
</evidence>
<evidence type="ECO:0000259" key="10">
    <source>
        <dbReference type="Pfam" id="PF00925"/>
    </source>
</evidence>
<reference evidence="11 12" key="1">
    <citation type="submission" date="2018-07" db="EMBL/GenBank/DDBJ databases">
        <title>Pseudomonas laoshanensis sp. nov., isolated from soil.</title>
        <authorList>
            <person name="Sun J."/>
            <person name="Yu L."/>
            <person name="Wang M."/>
            <person name="Zhang C."/>
        </authorList>
    </citation>
    <scope>NUCLEOTIDE SEQUENCE [LARGE SCALE GENOMIC DNA]</scope>
    <source>
        <strain evidence="11 12">Y22</strain>
    </source>
</reference>
<evidence type="ECO:0000256" key="7">
    <source>
        <dbReference type="ARBA" id="ARBA00023134"/>
    </source>
</evidence>
<comment type="catalytic activity">
    <reaction evidence="8 9">
        <text>GTP + 4 H2O = 2,5-diamino-6-hydroxy-4-(5-phosphoribosylamino)-pyrimidine + formate + 2 phosphate + 3 H(+)</text>
        <dbReference type="Rhea" id="RHEA:23704"/>
        <dbReference type="ChEBI" id="CHEBI:15377"/>
        <dbReference type="ChEBI" id="CHEBI:15378"/>
        <dbReference type="ChEBI" id="CHEBI:15740"/>
        <dbReference type="ChEBI" id="CHEBI:37565"/>
        <dbReference type="ChEBI" id="CHEBI:43474"/>
        <dbReference type="ChEBI" id="CHEBI:58614"/>
        <dbReference type="EC" id="3.5.4.25"/>
    </reaction>
</comment>
<comment type="similarity">
    <text evidence="9">Belongs to the GTP cyclohydrolase II family.</text>
</comment>
<dbReference type="EMBL" id="QOVF01000011">
    <property type="protein sequence ID" value="KAA0690132.1"/>
    <property type="molecule type" value="Genomic_DNA"/>
</dbReference>
<comment type="function">
    <text evidence="9">Catalyzes the conversion of GTP to 2,5-diamino-6-ribosylamino-4(3H)-pyrimidinone 5'-phosphate (DARP), formate and pyrophosphate.</text>
</comment>
<proteinExistence type="inferred from homology"/>
<dbReference type="FunFam" id="3.40.50.10990:FF:000002">
    <property type="entry name" value="GTP cyclohydrolase-2"/>
    <property type="match status" value="1"/>
</dbReference>
<dbReference type="AlphaFoldDB" id="A0A7V7GM66"/>
<feature type="binding site" evidence="9">
    <location>
        <begin position="49"/>
        <end position="53"/>
    </location>
    <ligand>
        <name>GTP</name>
        <dbReference type="ChEBI" id="CHEBI:37565"/>
    </ligand>
</feature>
<keyword evidence="4 9" id="KW-0547">Nucleotide-binding</keyword>